<feature type="compositionally biased region" description="Polar residues" evidence="1">
    <location>
        <begin position="19"/>
        <end position="32"/>
    </location>
</feature>
<reference evidence="3" key="1">
    <citation type="submission" date="2011-12" db="EMBL/GenBank/DDBJ databases">
        <authorList>
            <consortium name="The Broad Institute Genome Sequencing Platform"/>
            <person name="Russ C."/>
            <person name="Tyler B."/>
            <person name="Panabieres F."/>
            <person name="Shan W."/>
            <person name="Tripathy S."/>
            <person name="Grunwald N."/>
            <person name="Machado M."/>
            <person name="Young S.K."/>
            <person name="Zeng Q."/>
            <person name="Gargeya S."/>
            <person name="Fitzgerald M."/>
            <person name="Haas B."/>
            <person name="Abouelleil A."/>
            <person name="Alvarado L."/>
            <person name="Arachchi H.M."/>
            <person name="Berlin A."/>
            <person name="Chapman S.B."/>
            <person name="Gearin G."/>
            <person name="Goldberg J."/>
            <person name="Griggs A."/>
            <person name="Gujja S."/>
            <person name="Hansen M."/>
            <person name="Heiman D."/>
            <person name="Howarth C."/>
            <person name="Larimer J."/>
            <person name="Lui A."/>
            <person name="MacDonald P.J.P."/>
            <person name="McCowen C."/>
            <person name="Montmayeur A."/>
            <person name="Murphy C."/>
            <person name="Neiman D."/>
            <person name="Pearson M."/>
            <person name="Priest M."/>
            <person name="Roberts A."/>
            <person name="Saif S."/>
            <person name="Shea T."/>
            <person name="Sisk P."/>
            <person name="Stolte C."/>
            <person name="Sykes S."/>
            <person name="Wortman J."/>
            <person name="Nusbaum C."/>
            <person name="Birren B."/>
        </authorList>
    </citation>
    <scope>NUCLEOTIDE SEQUENCE [LARGE SCALE GENOMIC DNA]</scope>
    <source>
        <strain evidence="3">INRA-310</strain>
    </source>
</reference>
<gene>
    <name evidence="2" type="ORF">PPTG_03945</name>
</gene>
<evidence type="ECO:0000313" key="3">
    <source>
        <dbReference type="Proteomes" id="UP000018817"/>
    </source>
</evidence>
<proteinExistence type="predicted"/>
<reference evidence="2 3" key="2">
    <citation type="submission" date="2013-11" db="EMBL/GenBank/DDBJ databases">
        <title>The Genome Sequence of Phytophthora parasitica INRA-310.</title>
        <authorList>
            <consortium name="The Broad Institute Genomics Platform"/>
            <person name="Russ C."/>
            <person name="Tyler B."/>
            <person name="Panabieres F."/>
            <person name="Shan W."/>
            <person name="Tripathy S."/>
            <person name="Grunwald N."/>
            <person name="Machado M."/>
            <person name="Johnson C.S."/>
            <person name="Arredondo F."/>
            <person name="Hong C."/>
            <person name="Coffey M."/>
            <person name="Young S.K."/>
            <person name="Zeng Q."/>
            <person name="Gargeya S."/>
            <person name="Fitzgerald M."/>
            <person name="Abouelleil A."/>
            <person name="Alvarado L."/>
            <person name="Chapman S.B."/>
            <person name="Gainer-Dewar J."/>
            <person name="Goldberg J."/>
            <person name="Griggs A."/>
            <person name="Gujja S."/>
            <person name="Hansen M."/>
            <person name="Howarth C."/>
            <person name="Imamovic A."/>
            <person name="Ireland A."/>
            <person name="Larimer J."/>
            <person name="McCowan C."/>
            <person name="Murphy C."/>
            <person name="Pearson M."/>
            <person name="Poon T.W."/>
            <person name="Priest M."/>
            <person name="Roberts A."/>
            <person name="Saif S."/>
            <person name="Shea T."/>
            <person name="Sykes S."/>
            <person name="Wortman J."/>
            <person name="Nusbaum C."/>
            <person name="Birren B."/>
        </authorList>
    </citation>
    <scope>NUCLEOTIDE SEQUENCE [LARGE SCALE GENOMIC DNA]</scope>
    <source>
        <strain evidence="2 3">INRA-310</strain>
    </source>
</reference>
<accession>W2R0T0</accession>
<dbReference type="Proteomes" id="UP000018817">
    <property type="component" value="Unassembled WGS sequence"/>
</dbReference>
<dbReference type="AlphaFoldDB" id="W2R0T0"/>
<protein>
    <submittedName>
        <fullName evidence="2">Uncharacterized protein</fullName>
    </submittedName>
</protein>
<feature type="region of interest" description="Disordered" evidence="1">
    <location>
        <begin position="1"/>
        <end position="42"/>
    </location>
</feature>
<name>W2R0T0_PHYN3</name>
<organism evidence="2 3">
    <name type="scientific">Phytophthora nicotianae (strain INRA-310)</name>
    <name type="common">Phytophthora parasitica</name>
    <dbReference type="NCBI Taxonomy" id="761204"/>
    <lineage>
        <taxon>Eukaryota</taxon>
        <taxon>Sar</taxon>
        <taxon>Stramenopiles</taxon>
        <taxon>Oomycota</taxon>
        <taxon>Peronosporomycetes</taxon>
        <taxon>Peronosporales</taxon>
        <taxon>Peronosporaceae</taxon>
        <taxon>Phytophthora</taxon>
    </lineage>
</organism>
<evidence type="ECO:0000313" key="2">
    <source>
        <dbReference type="EMBL" id="ETN18299.1"/>
    </source>
</evidence>
<dbReference type="RefSeq" id="XP_008895992.1">
    <property type="nucleotide sequence ID" value="XM_008897744.1"/>
</dbReference>
<evidence type="ECO:0000256" key="1">
    <source>
        <dbReference type="SAM" id="MobiDB-lite"/>
    </source>
</evidence>
<dbReference type="VEuPathDB" id="FungiDB:PPTG_03945"/>
<dbReference type="EMBL" id="KI669566">
    <property type="protein sequence ID" value="ETN18299.1"/>
    <property type="molecule type" value="Genomic_DNA"/>
</dbReference>
<dbReference type="GeneID" id="20174072"/>
<sequence length="170" mass="18373">MRCHAAGPGRERSYPRQRAQPSLKWTKQQSRSAPHDSSHTCSASALRDRPAWSASRCSNFRLNSSAPSVFQRSTNAVQARSSDRGVTVADTVAGLLRVVLQRRNNSCISASPGEFTTALQSCSAQRSSTSSYVDSRSRSGACAAPRSAPAADYMLLPARKIQTESVHVSF</sequence>